<feature type="transmembrane region" description="Helical" evidence="1">
    <location>
        <begin position="12"/>
        <end position="34"/>
    </location>
</feature>
<sequence>MGLADWIKGHQVLVGVFVICILLIIVSIIVFIIIRNIKRRLIEGASLDVPPKPPKAIMPFFERLKEMIKINKPVEIKFLGETRQGMSATALPRIMEAIKMKTKKIKSPVPVAPAPVESAPTVDINALTVEQLEQLLSEKKSAAAVQTKQATLMAMPKEELVQLIIDNQIEV</sequence>
<name>A0A0F9S0U6_9ZZZZ</name>
<dbReference type="AlphaFoldDB" id="A0A0F9S0U6"/>
<gene>
    <name evidence="2" type="ORF">LCGC14_0909540</name>
</gene>
<keyword evidence="1" id="KW-1133">Transmembrane helix</keyword>
<proteinExistence type="predicted"/>
<reference evidence="2" key="1">
    <citation type="journal article" date="2015" name="Nature">
        <title>Complex archaea that bridge the gap between prokaryotes and eukaryotes.</title>
        <authorList>
            <person name="Spang A."/>
            <person name="Saw J.H."/>
            <person name="Jorgensen S.L."/>
            <person name="Zaremba-Niedzwiedzka K."/>
            <person name="Martijn J."/>
            <person name="Lind A.E."/>
            <person name="van Eijk R."/>
            <person name="Schleper C."/>
            <person name="Guy L."/>
            <person name="Ettema T.J."/>
        </authorList>
    </citation>
    <scope>NUCLEOTIDE SEQUENCE</scope>
</reference>
<protein>
    <submittedName>
        <fullName evidence="2">Uncharacterized protein</fullName>
    </submittedName>
</protein>
<comment type="caution">
    <text evidence="2">The sequence shown here is derived from an EMBL/GenBank/DDBJ whole genome shotgun (WGS) entry which is preliminary data.</text>
</comment>
<evidence type="ECO:0000313" key="2">
    <source>
        <dbReference type="EMBL" id="KKN22983.1"/>
    </source>
</evidence>
<dbReference type="EMBL" id="LAZR01003013">
    <property type="protein sequence ID" value="KKN22983.1"/>
    <property type="molecule type" value="Genomic_DNA"/>
</dbReference>
<organism evidence="2">
    <name type="scientific">marine sediment metagenome</name>
    <dbReference type="NCBI Taxonomy" id="412755"/>
    <lineage>
        <taxon>unclassified sequences</taxon>
        <taxon>metagenomes</taxon>
        <taxon>ecological metagenomes</taxon>
    </lineage>
</organism>
<accession>A0A0F9S0U6</accession>
<keyword evidence="1" id="KW-0472">Membrane</keyword>
<evidence type="ECO:0000256" key="1">
    <source>
        <dbReference type="SAM" id="Phobius"/>
    </source>
</evidence>
<keyword evidence="1" id="KW-0812">Transmembrane</keyword>